<protein>
    <submittedName>
        <fullName evidence="1">Uncharacterized protein</fullName>
    </submittedName>
</protein>
<name>A0A7C8YZ04_OPUST</name>
<reference evidence="1" key="2">
    <citation type="submission" date="2020-07" db="EMBL/GenBank/DDBJ databases">
        <authorList>
            <person name="Vera ALvarez R."/>
            <person name="Arias-Moreno D.M."/>
            <person name="Jimenez-Jacinto V."/>
            <person name="Jimenez-Bremont J.F."/>
            <person name="Swaminathan K."/>
            <person name="Moose S.P."/>
            <person name="Guerrero-Gonzalez M.L."/>
            <person name="Marino-Ramirez L."/>
            <person name="Landsman D."/>
            <person name="Rodriguez-Kessler M."/>
            <person name="Delgado-Sanchez P."/>
        </authorList>
    </citation>
    <scope>NUCLEOTIDE SEQUENCE</scope>
    <source>
        <tissue evidence="1">Cladode</tissue>
    </source>
</reference>
<dbReference type="AlphaFoldDB" id="A0A7C8YZ04"/>
<dbReference type="EMBL" id="GISG01072048">
    <property type="protein sequence ID" value="MBA4630097.1"/>
    <property type="molecule type" value="Transcribed_RNA"/>
</dbReference>
<accession>A0A7C8YZ04</accession>
<organism evidence="1">
    <name type="scientific">Opuntia streptacantha</name>
    <name type="common">Prickly pear cactus</name>
    <name type="synonym">Opuntia cardona</name>
    <dbReference type="NCBI Taxonomy" id="393608"/>
    <lineage>
        <taxon>Eukaryota</taxon>
        <taxon>Viridiplantae</taxon>
        <taxon>Streptophyta</taxon>
        <taxon>Embryophyta</taxon>
        <taxon>Tracheophyta</taxon>
        <taxon>Spermatophyta</taxon>
        <taxon>Magnoliopsida</taxon>
        <taxon>eudicotyledons</taxon>
        <taxon>Gunneridae</taxon>
        <taxon>Pentapetalae</taxon>
        <taxon>Caryophyllales</taxon>
        <taxon>Cactineae</taxon>
        <taxon>Cactaceae</taxon>
        <taxon>Opuntioideae</taxon>
        <taxon>Opuntia</taxon>
    </lineage>
</organism>
<evidence type="ECO:0000313" key="1">
    <source>
        <dbReference type="EMBL" id="MBA4630097.1"/>
    </source>
</evidence>
<proteinExistence type="predicted"/>
<reference evidence="1" key="1">
    <citation type="journal article" date="2013" name="J. Plant Res.">
        <title>Effect of fungi and light on seed germination of three Opuntia species from semiarid lands of central Mexico.</title>
        <authorList>
            <person name="Delgado-Sanchez P."/>
            <person name="Jimenez-Bremont J.F."/>
            <person name="Guerrero-Gonzalez Mde L."/>
            <person name="Flores J."/>
        </authorList>
    </citation>
    <scope>NUCLEOTIDE SEQUENCE</scope>
    <source>
        <tissue evidence="1">Cladode</tissue>
    </source>
</reference>
<sequence>MMSCRGHWTGRVGKEEQTVVRFSQTNRATSPTPLRIMLRMPSIATIRSPSTRVAAATSILQLWSQVLILHLWHIGYHGKLSGIHPSHQALEGGGVFICPSLSEIWKLQSSFLLSMVLSKLDHH</sequence>